<organism evidence="1">
    <name type="scientific">viral metagenome</name>
    <dbReference type="NCBI Taxonomy" id="1070528"/>
    <lineage>
        <taxon>unclassified sequences</taxon>
        <taxon>metagenomes</taxon>
        <taxon>organismal metagenomes</taxon>
    </lineage>
</organism>
<sequence>MDLNINTWNITFTQNNIDNYDIHSLVDYYFMPRDDNMTYLLNPDLDKYSIIEKIVYDIAMFHFKRLGIEYNKDHHLIEFWFKYKFASTSHVDTDEYDCEFNSEFRYEDKEPILTSITYFSESNIPTIITDITRNDYVNDNYSEKNKINLSFPKYLKQITFHGGKYYHGTCKIFENETSSERKILSIILWNKKKVKVPYFDNHIFQYTNYTKYKKEMIDVTIDNHSELLNITKMEKLAKFIIDKNENNLFIHKSLFKEYIDRKNGTHGDLFYRFSSILNENNFENYELLELSNKIPLENGMDIIEKNIEEQSVTKIEEEQTVKNIGIDKNNIKKDIFTKQRMIEKSFFDHVTCHWIINTTEKYLMNKKNGYSFSKINIDSLKNIQSFTGFSLENLFKTKIVNFYNLNDEKQKFMIKNIHILKLDKNNTKIKDDLADLNIKIVLNNGLTTINFKDGSNIILNKGDFITYNNSNSIENMIFNELPFYILVADIFS</sequence>
<dbReference type="EMBL" id="MN739918">
    <property type="protein sequence ID" value="QHT77537.1"/>
    <property type="molecule type" value="Genomic_DNA"/>
</dbReference>
<accession>A0A6C0HAV0</accession>
<dbReference type="AlphaFoldDB" id="A0A6C0HAV0"/>
<name>A0A6C0HAV0_9ZZZZ</name>
<protein>
    <submittedName>
        <fullName evidence="1">Uncharacterized protein</fullName>
    </submittedName>
</protein>
<proteinExistence type="predicted"/>
<reference evidence="1" key="1">
    <citation type="journal article" date="2020" name="Nature">
        <title>Giant virus diversity and host interactions through global metagenomics.</title>
        <authorList>
            <person name="Schulz F."/>
            <person name="Roux S."/>
            <person name="Paez-Espino D."/>
            <person name="Jungbluth S."/>
            <person name="Walsh D.A."/>
            <person name="Denef V.J."/>
            <person name="McMahon K.D."/>
            <person name="Konstantinidis K.T."/>
            <person name="Eloe-Fadrosh E.A."/>
            <person name="Kyrpides N.C."/>
            <person name="Woyke T."/>
        </authorList>
    </citation>
    <scope>NUCLEOTIDE SEQUENCE</scope>
    <source>
        <strain evidence="1">GVMAG-M-3300023179-86</strain>
    </source>
</reference>
<evidence type="ECO:0000313" key="1">
    <source>
        <dbReference type="EMBL" id="QHT77537.1"/>
    </source>
</evidence>